<feature type="transmembrane region" description="Helical" evidence="5">
    <location>
        <begin position="270"/>
        <end position="292"/>
    </location>
</feature>
<dbReference type="PANTHER" id="PTHR46768:SF1">
    <property type="entry name" value="TWO PORE CHANNEL PROTEIN 2"/>
    <property type="match status" value="1"/>
</dbReference>
<name>A0AAV4CNE2_9GAST</name>
<dbReference type="EMBL" id="BLXT01006771">
    <property type="protein sequence ID" value="GFO33358.1"/>
    <property type="molecule type" value="Genomic_DNA"/>
</dbReference>
<feature type="domain" description="Ion transport" evidence="6">
    <location>
        <begin position="171"/>
        <end position="362"/>
    </location>
</feature>
<dbReference type="InterPro" id="IPR028798">
    <property type="entry name" value="TPC2"/>
</dbReference>
<evidence type="ECO:0000313" key="8">
    <source>
        <dbReference type="Proteomes" id="UP000735302"/>
    </source>
</evidence>
<dbReference type="Proteomes" id="UP000735302">
    <property type="component" value="Unassembled WGS sequence"/>
</dbReference>
<dbReference type="AlphaFoldDB" id="A0AAV4CNE2"/>
<keyword evidence="2 5" id="KW-0812">Transmembrane</keyword>
<protein>
    <submittedName>
        <fullName evidence="7">Two-pore calcium channel 2</fullName>
    </submittedName>
</protein>
<dbReference type="Gene3D" id="1.10.287.70">
    <property type="match status" value="1"/>
</dbReference>
<dbReference type="InterPro" id="IPR027359">
    <property type="entry name" value="Volt_channel_dom_sf"/>
</dbReference>
<evidence type="ECO:0000259" key="6">
    <source>
        <dbReference type="Pfam" id="PF00520"/>
    </source>
</evidence>
<organism evidence="7 8">
    <name type="scientific">Plakobranchus ocellatus</name>
    <dbReference type="NCBI Taxonomy" id="259542"/>
    <lineage>
        <taxon>Eukaryota</taxon>
        <taxon>Metazoa</taxon>
        <taxon>Spiralia</taxon>
        <taxon>Lophotrochozoa</taxon>
        <taxon>Mollusca</taxon>
        <taxon>Gastropoda</taxon>
        <taxon>Heterobranchia</taxon>
        <taxon>Euthyneura</taxon>
        <taxon>Panpulmonata</taxon>
        <taxon>Sacoglossa</taxon>
        <taxon>Placobranchoidea</taxon>
        <taxon>Plakobranchidae</taxon>
        <taxon>Plakobranchus</taxon>
    </lineage>
</organism>
<feature type="transmembrane region" description="Helical" evidence="5">
    <location>
        <begin position="213"/>
        <end position="232"/>
    </location>
</feature>
<evidence type="ECO:0000313" key="7">
    <source>
        <dbReference type="EMBL" id="GFO33358.1"/>
    </source>
</evidence>
<dbReference type="Gene3D" id="1.20.120.350">
    <property type="entry name" value="Voltage-gated potassium channels. Chain C"/>
    <property type="match status" value="1"/>
</dbReference>
<evidence type="ECO:0000256" key="2">
    <source>
        <dbReference type="ARBA" id="ARBA00022692"/>
    </source>
</evidence>
<dbReference type="GO" id="GO:0097682">
    <property type="term" value="F:intracellularly phosphatidylinositol-3,5-bisphosphate-gated monatomic cation channel activity"/>
    <property type="evidence" value="ECO:0007669"/>
    <property type="project" value="TreeGrafter"/>
</dbReference>
<evidence type="ECO:0000256" key="5">
    <source>
        <dbReference type="SAM" id="Phobius"/>
    </source>
</evidence>
<evidence type="ECO:0000256" key="1">
    <source>
        <dbReference type="ARBA" id="ARBA00004141"/>
    </source>
</evidence>
<dbReference type="GO" id="GO:0022832">
    <property type="term" value="F:voltage-gated channel activity"/>
    <property type="evidence" value="ECO:0007669"/>
    <property type="project" value="InterPro"/>
</dbReference>
<dbReference type="Pfam" id="PF00520">
    <property type="entry name" value="Ion_trans"/>
    <property type="match status" value="1"/>
</dbReference>
<sequence>MDYIVVSDKASVLHGEDNASMTREDGSLAGDRVESYTGCDIDTSSTCLSGSWRSDVEVDMPSASEPSASRIFQVNEALDMSLSASLDGQIFSAGIDEESILQAVVFIEDAFNYRSIDHKVSTEELNLYRVYKSRSVHIIRVFVITLLHLLAFVEYPSSLTVSSDPRYRSERVGLPCWLTQSTELLCLALLLVDNIIRVHLMGVRYFVQQKWDILSVIAVLISFVDWCVSFSMGCREFIRFRRILRPYFLMQNSSLMKKIVRCLRMTMPEVISVLLLLFFHLYIFTLLGMLMFPELQIFSGNSTSSGGTDQEDKEGSTYFKNLLDSFISLLVLLTTANNPDVTLPAYSQNRFAAIFFILYLMIEFHAEQFDEATCGCQSSI</sequence>
<accession>A0AAV4CNE2</accession>
<dbReference type="PANTHER" id="PTHR46768">
    <property type="entry name" value="TWO PORE CALCIUM CHANNEL PROTEIN 2"/>
    <property type="match status" value="1"/>
</dbReference>
<proteinExistence type="predicted"/>
<feature type="transmembrane region" description="Helical" evidence="5">
    <location>
        <begin position="135"/>
        <end position="152"/>
    </location>
</feature>
<dbReference type="GO" id="GO:0075509">
    <property type="term" value="P:endocytosis involved in viral entry into host cell"/>
    <property type="evidence" value="ECO:0007669"/>
    <property type="project" value="TreeGrafter"/>
</dbReference>
<comment type="subcellular location">
    <subcellularLocation>
        <location evidence="1">Membrane</location>
        <topology evidence="1">Multi-pass membrane protein</topology>
    </subcellularLocation>
</comment>
<gene>
    <name evidence="7" type="ORF">PoB_005986300</name>
</gene>
<evidence type="ECO:0000256" key="3">
    <source>
        <dbReference type="ARBA" id="ARBA00022989"/>
    </source>
</evidence>
<dbReference type="SUPFAM" id="SSF81324">
    <property type="entry name" value="Voltage-gated potassium channels"/>
    <property type="match status" value="1"/>
</dbReference>
<dbReference type="GO" id="GO:0019722">
    <property type="term" value="P:calcium-mediated signaling"/>
    <property type="evidence" value="ECO:0007669"/>
    <property type="project" value="TreeGrafter"/>
</dbReference>
<dbReference type="GO" id="GO:0005765">
    <property type="term" value="C:lysosomal membrane"/>
    <property type="evidence" value="ECO:0007669"/>
    <property type="project" value="InterPro"/>
</dbReference>
<keyword evidence="3 5" id="KW-1133">Transmembrane helix</keyword>
<keyword evidence="8" id="KW-1185">Reference proteome</keyword>
<evidence type="ECO:0000256" key="4">
    <source>
        <dbReference type="ARBA" id="ARBA00023136"/>
    </source>
</evidence>
<reference evidence="7 8" key="1">
    <citation type="journal article" date="2021" name="Elife">
        <title>Chloroplast acquisition without the gene transfer in kleptoplastic sea slugs, Plakobranchus ocellatus.</title>
        <authorList>
            <person name="Maeda T."/>
            <person name="Takahashi S."/>
            <person name="Yoshida T."/>
            <person name="Shimamura S."/>
            <person name="Takaki Y."/>
            <person name="Nagai Y."/>
            <person name="Toyoda A."/>
            <person name="Suzuki Y."/>
            <person name="Arimoto A."/>
            <person name="Ishii H."/>
            <person name="Satoh N."/>
            <person name="Nishiyama T."/>
            <person name="Hasebe M."/>
            <person name="Maruyama T."/>
            <person name="Minagawa J."/>
            <person name="Obokata J."/>
            <person name="Shigenobu S."/>
        </authorList>
    </citation>
    <scope>NUCLEOTIDE SEQUENCE [LARGE SCALE GENOMIC DNA]</scope>
</reference>
<dbReference type="InterPro" id="IPR005821">
    <property type="entry name" value="Ion_trans_dom"/>
</dbReference>
<dbReference type="GO" id="GO:0015280">
    <property type="term" value="F:ligand-gated sodium channel activity"/>
    <property type="evidence" value="ECO:0007669"/>
    <property type="project" value="TreeGrafter"/>
</dbReference>
<keyword evidence="4 5" id="KW-0472">Membrane</keyword>
<comment type="caution">
    <text evidence="7">The sequence shown here is derived from an EMBL/GenBank/DDBJ whole genome shotgun (WGS) entry which is preliminary data.</text>
</comment>